<dbReference type="OrthoDB" id="981124at2"/>
<accession>A0A6N6RFA0</accession>
<evidence type="ECO:0000313" key="1">
    <source>
        <dbReference type="EMBL" id="KAB2809734.1"/>
    </source>
</evidence>
<dbReference type="EMBL" id="WBVO01000007">
    <property type="protein sequence ID" value="KAB2809734.1"/>
    <property type="molecule type" value="Genomic_DNA"/>
</dbReference>
<organism evidence="1 2">
    <name type="scientific">Phaeocystidibacter luteus</name>
    <dbReference type="NCBI Taxonomy" id="911197"/>
    <lineage>
        <taxon>Bacteria</taxon>
        <taxon>Pseudomonadati</taxon>
        <taxon>Bacteroidota</taxon>
        <taxon>Flavobacteriia</taxon>
        <taxon>Flavobacteriales</taxon>
        <taxon>Phaeocystidibacteraceae</taxon>
        <taxon>Phaeocystidibacter</taxon>
    </lineage>
</organism>
<dbReference type="RefSeq" id="WP_151667557.1">
    <property type="nucleotide sequence ID" value="NZ_WBVO01000007.1"/>
</dbReference>
<sequence length="357" mass="41914">MWRIFLWFHIRRSERKRLLLLFVLLVGISIFAKWGRENYYDRAVEVERYSILLDSLVHMHDSIKAYRRDSFFGAGPYKLTELSTSEWEASGLTALESKRLWNYLKAGGRVYNEESFSRINIGDTAWRERVMDALVIEDVRASRKREGRGRLVQGWQSELLRKRIDVHQPDSIELVKSGVPGYMVSRWRRYVRSGFRFDSVKEVNSIWGMDSSWLAINLDSLWIDVEGKAILTISMNAVGEEGLSQILAHAWQRDKWLSYRSRLGGFVDTAQFWEVGLDSSTVREMMMHVWDKGEVEKVDLNTSSVEVLSRHPYIGWKRAGTVEYYRTRVRPIEDVEVLIGLEGWTKEDVERLREYLE</sequence>
<dbReference type="AlphaFoldDB" id="A0A6N6RFA0"/>
<dbReference type="Pfam" id="PF12836">
    <property type="entry name" value="HHH_3"/>
    <property type="match status" value="1"/>
</dbReference>
<comment type="caution">
    <text evidence="1">The sequence shown here is derived from an EMBL/GenBank/DDBJ whole genome shotgun (WGS) entry which is preliminary data.</text>
</comment>
<evidence type="ECO:0000313" key="2">
    <source>
        <dbReference type="Proteomes" id="UP000468650"/>
    </source>
</evidence>
<protein>
    <submittedName>
        <fullName evidence="1">Helix-hairpin-helix domain-containing protein</fullName>
    </submittedName>
</protein>
<reference evidence="1 2" key="1">
    <citation type="submission" date="2019-09" db="EMBL/GenBank/DDBJ databases">
        <title>Genomes of family Cryomorphaceae.</title>
        <authorList>
            <person name="Bowman J.P."/>
        </authorList>
    </citation>
    <scope>NUCLEOTIDE SEQUENCE [LARGE SCALE GENOMIC DNA]</scope>
    <source>
        <strain evidence="1 2">LMG 25704</strain>
    </source>
</reference>
<gene>
    <name evidence="1" type="ORF">F8C67_09255</name>
</gene>
<dbReference type="Proteomes" id="UP000468650">
    <property type="component" value="Unassembled WGS sequence"/>
</dbReference>
<proteinExistence type="predicted"/>
<keyword evidence="2" id="KW-1185">Reference proteome</keyword>
<dbReference type="Gene3D" id="1.10.150.320">
    <property type="entry name" value="Photosystem II 12 kDa extrinsic protein"/>
    <property type="match status" value="1"/>
</dbReference>
<dbReference type="InterPro" id="IPR010994">
    <property type="entry name" value="RuvA_2-like"/>
</dbReference>
<name>A0A6N6RFA0_9FLAO</name>
<dbReference type="SUPFAM" id="SSF47781">
    <property type="entry name" value="RuvA domain 2-like"/>
    <property type="match status" value="1"/>
</dbReference>